<evidence type="ECO:0000313" key="1">
    <source>
        <dbReference type="EMBL" id="CRY96866.1"/>
    </source>
</evidence>
<protein>
    <submittedName>
        <fullName evidence="1">Uncharacterized protein</fullName>
    </submittedName>
</protein>
<organism evidence="1">
    <name type="scientific">uncultured prokaryote</name>
    <dbReference type="NCBI Taxonomy" id="198431"/>
    <lineage>
        <taxon>unclassified sequences</taxon>
        <taxon>environmental samples</taxon>
    </lineage>
</organism>
<sequence length="185" mass="19670">MAFRVETIINGLQGSPYYNRLHYGSDEFDGEIGAEGAADAVRSLWAAIAAVMHNQSVIQVQPEVAQVDDNSGETVAVFITDQAPIAGALSTERLPSSQQILAQHRTGVYVGGREVRGRTFVPGVTESANDSGRPIAATRTTVAAAFNTWFANHNPSGGVLGVNGFTPVTATTVWSEFAFLSTRRS</sequence>
<proteinExistence type="predicted"/>
<name>A0A0H5Q4B7_9ZZZZ</name>
<dbReference type="AlphaFoldDB" id="A0A0H5Q4B7"/>
<reference evidence="1" key="1">
    <citation type="submission" date="2015-06" db="EMBL/GenBank/DDBJ databases">
        <authorList>
            <person name="Joergensen T."/>
        </authorList>
    </citation>
    <scope>NUCLEOTIDE SEQUENCE</scope>
    <source>
        <strain evidence="1">RGFK1315</strain>
    </source>
</reference>
<accession>A0A0H5Q4B7</accession>
<reference evidence="1" key="2">
    <citation type="submission" date="2015-07" db="EMBL/GenBank/DDBJ databases">
        <title>Plasmids, circular viruses and viroids from rat gut.</title>
        <authorList>
            <person name="Jorgensen T.J."/>
            <person name="Hansen M.A."/>
            <person name="Xu Z."/>
            <person name="Tabak M.A."/>
            <person name="Sorensen S.J."/>
            <person name="Hansen L.H."/>
        </authorList>
    </citation>
    <scope>NUCLEOTIDE SEQUENCE</scope>
    <source>
        <strain evidence="1">RGFK1315</strain>
    </source>
</reference>
<dbReference type="EMBL" id="LN853881">
    <property type="protein sequence ID" value="CRY96866.1"/>
    <property type="molecule type" value="Genomic_DNA"/>
</dbReference>